<dbReference type="InterPro" id="IPR009003">
    <property type="entry name" value="Peptidase_S1_PA"/>
</dbReference>
<dbReference type="PROSITE" id="PS00134">
    <property type="entry name" value="TRYPSIN_HIS"/>
    <property type="match status" value="1"/>
</dbReference>
<dbReference type="PROSITE" id="PS50240">
    <property type="entry name" value="TRYPSIN_DOM"/>
    <property type="match status" value="1"/>
</dbReference>
<dbReference type="Gene3D" id="2.40.10.10">
    <property type="entry name" value="Trypsin-like serine proteases"/>
    <property type="match status" value="2"/>
</dbReference>
<dbReference type="Proteomes" id="UP000030764">
    <property type="component" value="Unassembled WGS sequence"/>
</dbReference>
<evidence type="ECO:0000313" key="5">
    <source>
        <dbReference type="Proteomes" id="UP000030764"/>
    </source>
</evidence>
<name>A0A085NSN4_9BILA</name>
<organism evidence="4">
    <name type="scientific">Trichuris suis</name>
    <name type="common">pig whipworm</name>
    <dbReference type="NCBI Taxonomy" id="68888"/>
    <lineage>
        <taxon>Eukaryota</taxon>
        <taxon>Metazoa</taxon>
        <taxon>Ecdysozoa</taxon>
        <taxon>Nematoda</taxon>
        <taxon>Enoplea</taxon>
        <taxon>Dorylaimia</taxon>
        <taxon>Trichinellida</taxon>
        <taxon>Trichuridae</taxon>
        <taxon>Trichuris</taxon>
    </lineage>
</organism>
<reference evidence="4 5" key="1">
    <citation type="journal article" date="2014" name="Nat. Genet.">
        <title>Genome and transcriptome of the porcine whipworm Trichuris suis.</title>
        <authorList>
            <person name="Jex A.R."/>
            <person name="Nejsum P."/>
            <person name="Schwarz E.M."/>
            <person name="Hu L."/>
            <person name="Young N.D."/>
            <person name="Hall R.S."/>
            <person name="Korhonen P.K."/>
            <person name="Liao S."/>
            <person name="Thamsborg S."/>
            <person name="Xia J."/>
            <person name="Xu P."/>
            <person name="Wang S."/>
            <person name="Scheerlinck J.P."/>
            <person name="Hofmann A."/>
            <person name="Sternberg P.W."/>
            <person name="Wang J."/>
            <person name="Gasser R.B."/>
        </authorList>
    </citation>
    <scope>NUCLEOTIDE SEQUENCE [LARGE SCALE GENOMIC DNA]</scope>
    <source>
        <strain evidence="4">DCEP-RM93F</strain>
        <strain evidence="3">DCEP-RM93M</strain>
    </source>
</reference>
<dbReference type="SUPFAM" id="SSF50494">
    <property type="entry name" value="Trypsin-like serine proteases"/>
    <property type="match status" value="2"/>
</dbReference>
<dbReference type="GO" id="GO:0006508">
    <property type="term" value="P:proteolysis"/>
    <property type="evidence" value="ECO:0007669"/>
    <property type="project" value="InterPro"/>
</dbReference>
<dbReference type="Pfam" id="PF00089">
    <property type="entry name" value="Trypsin"/>
    <property type="match status" value="2"/>
</dbReference>
<accession>A0A085NSN4</accession>
<evidence type="ECO:0000313" key="4">
    <source>
        <dbReference type="EMBL" id="KFD72480.1"/>
    </source>
</evidence>
<dbReference type="PANTHER" id="PTHR24253">
    <property type="entry name" value="TRANSMEMBRANE PROTEASE SERINE"/>
    <property type="match status" value="1"/>
</dbReference>
<sequence length="594" mass="66718">MALKDSRKTGLIIQTIFLSIIAGHLKTATCSQECARSSFDALNTLHLVGTRKFYVDDDQRLYPFTVSIVRNEHDYKCLGTIINEKENPEGKNSSRFVLTAAHCFKQKNRKRWDNVGRYAVYTSVDSNSVLTKNSVRKEIEEVNVMLFSKKHATNVANGIAIIKLKTPIGFDDVVEPTCIPSWEERAKCGDHLCYTLTMKQGRIVWIRVRQMNKGECYTMLPKFLKHGLCMVEHEVHTISYLGAPLVCHCKNRAYLFGVYLSDLISKEKKRDIHIMYFAPVTSIRGTEEYGVVKQEVLIPEKEHANSTEEKTQQELSSTCGDVRVLGENISDYLHGKDSETPFPWDVLILSPVLEIVLCLGSLVHIDTLETSVNASSYVITASQCVQREEKSFEWKDFSRVTIVGAKPSYSAYKPNSGIKTKVSLGISNMVSRYFESSKYGVVILKLRRPFAHHQGAIPACLSKSRDLPPPDSECYITRFAVLPYKLARSKVQLLKDRCSHPLRSNSARHQGICAIESSSMFTRSIGTPLICIENGTAVLYGIHLTSSVTNNGTRIGFYFETYNAANILTSVPAHVTENGTEYAGDLSTLREQYA</sequence>
<dbReference type="AlphaFoldDB" id="A0A085NSN4"/>
<protein>
    <recommendedName>
        <fullName evidence="2">Peptidase S1 domain-containing protein</fullName>
    </recommendedName>
</protein>
<feature type="domain" description="Peptidase S1" evidence="2">
    <location>
        <begin position="47"/>
        <end position="258"/>
    </location>
</feature>
<dbReference type="PANTHER" id="PTHR24253:SF176">
    <property type="entry name" value="CORIN, ISOFORM B"/>
    <property type="match status" value="1"/>
</dbReference>
<evidence type="ECO:0000259" key="2">
    <source>
        <dbReference type="PROSITE" id="PS50240"/>
    </source>
</evidence>
<dbReference type="InterPro" id="IPR043504">
    <property type="entry name" value="Peptidase_S1_PA_chymotrypsin"/>
</dbReference>
<dbReference type="GO" id="GO:0004252">
    <property type="term" value="F:serine-type endopeptidase activity"/>
    <property type="evidence" value="ECO:0007669"/>
    <property type="project" value="InterPro"/>
</dbReference>
<evidence type="ECO:0000313" key="3">
    <source>
        <dbReference type="EMBL" id="KFD45678.1"/>
    </source>
</evidence>
<dbReference type="SMART" id="SM00020">
    <property type="entry name" value="Tryp_SPc"/>
    <property type="match status" value="1"/>
</dbReference>
<dbReference type="OrthoDB" id="2019384at2759"/>
<keyword evidence="5" id="KW-1185">Reference proteome</keyword>
<dbReference type="InterPro" id="IPR001254">
    <property type="entry name" value="Trypsin_dom"/>
</dbReference>
<proteinExistence type="predicted"/>
<dbReference type="EMBL" id="KL367477">
    <property type="protein sequence ID" value="KFD72480.1"/>
    <property type="molecule type" value="Genomic_DNA"/>
</dbReference>
<dbReference type="Proteomes" id="UP000030758">
    <property type="component" value="Unassembled WGS sequence"/>
</dbReference>
<gene>
    <name evidence="3" type="ORF">M513_13438</name>
    <name evidence="4" type="ORF">M514_13438</name>
</gene>
<evidence type="ECO:0000256" key="1">
    <source>
        <dbReference type="ARBA" id="ARBA00023157"/>
    </source>
</evidence>
<dbReference type="InterPro" id="IPR018114">
    <property type="entry name" value="TRYPSIN_HIS"/>
</dbReference>
<keyword evidence="1" id="KW-1015">Disulfide bond</keyword>
<dbReference type="EMBL" id="KL363440">
    <property type="protein sequence ID" value="KFD45678.1"/>
    <property type="molecule type" value="Genomic_DNA"/>
</dbReference>